<dbReference type="GO" id="GO:0046872">
    <property type="term" value="F:metal ion binding"/>
    <property type="evidence" value="ECO:0007669"/>
    <property type="project" value="UniProtKB-KW"/>
</dbReference>
<evidence type="ECO:0000256" key="8">
    <source>
        <dbReference type="ARBA" id="ARBA00023002"/>
    </source>
</evidence>
<evidence type="ECO:0000256" key="10">
    <source>
        <dbReference type="ARBA" id="ARBA00049131"/>
    </source>
</evidence>
<keyword evidence="12" id="KW-0812">Transmembrane</keyword>
<dbReference type="SUPFAM" id="SSF48695">
    <property type="entry name" value="Multiheme cytochromes"/>
    <property type="match status" value="1"/>
</dbReference>
<keyword evidence="8" id="KW-0560">Oxidoreductase</keyword>
<evidence type="ECO:0000256" key="5">
    <source>
        <dbReference type="ARBA" id="ARBA00022723"/>
    </source>
</evidence>
<feature type="region of interest" description="Disordered" evidence="11">
    <location>
        <begin position="420"/>
        <end position="443"/>
    </location>
</feature>
<evidence type="ECO:0000313" key="14">
    <source>
        <dbReference type="Proteomes" id="UP000198995"/>
    </source>
</evidence>
<comment type="catalytic activity">
    <reaction evidence="10">
        <text>6 Fe(III)-[cytochrome c] + NH4(+) + 2 H2O = 6 Fe(II)-[cytochrome c] + nitrite + 8 H(+)</text>
        <dbReference type="Rhea" id="RHEA:13089"/>
        <dbReference type="Rhea" id="RHEA-COMP:10350"/>
        <dbReference type="Rhea" id="RHEA-COMP:14399"/>
        <dbReference type="ChEBI" id="CHEBI:15377"/>
        <dbReference type="ChEBI" id="CHEBI:15378"/>
        <dbReference type="ChEBI" id="CHEBI:16301"/>
        <dbReference type="ChEBI" id="CHEBI:28938"/>
        <dbReference type="ChEBI" id="CHEBI:29033"/>
        <dbReference type="ChEBI" id="CHEBI:29034"/>
        <dbReference type="EC" id="1.7.2.2"/>
    </reaction>
</comment>
<gene>
    <name evidence="13" type="ORF">SAMN04489866_102159</name>
</gene>
<feature type="transmembrane region" description="Helical" evidence="12">
    <location>
        <begin position="7"/>
        <end position="29"/>
    </location>
</feature>
<keyword evidence="4" id="KW-0349">Heme</keyword>
<dbReference type="Gene3D" id="1.10.1130.10">
    <property type="entry name" value="Flavocytochrome C3, Chain A"/>
    <property type="match status" value="1"/>
</dbReference>
<dbReference type="EMBL" id="FNAF01000002">
    <property type="protein sequence ID" value="SDD28897.1"/>
    <property type="molecule type" value="Genomic_DNA"/>
</dbReference>
<feature type="compositionally biased region" description="Basic and acidic residues" evidence="11">
    <location>
        <begin position="431"/>
        <end position="443"/>
    </location>
</feature>
<comment type="similarity">
    <text evidence="2">Belongs to the cytochrome c-552 family.</text>
</comment>
<dbReference type="GO" id="GO:0020037">
    <property type="term" value="F:heme binding"/>
    <property type="evidence" value="ECO:0007669"/>
    <property type="project" value="TreeGrafter"/>
</dbReference>
<dbReference type="GO" id="GO:0019645">
    <property type="term" value="P:anaerobic electron transport chain"/>
    <property type="evidence" value="ECO:0007669"/>
    <property type="project" value="TreeGrafter"/>
</dbReference>
<evidence type="ECO:0000256" key="7">
    <source>
        <dbReference type="ARBA" id="ARBA00022837"/>
    </source>
</evidence>
<dbReference type="EC" id="1.7.2.2" evidence="3"/>
<keyword evidence="7" id="KW-0106">Calcium</keyword>
<dbReference type="GO" id="GO:0042279">
    <property type="term" value="F:nitrite reductase (cytochrome, ammonia-forming) activity"/>
    <property type="evidence" value="ECO:0007669"/>
    <property type="project" value="UniProtKB-EC"/>
</dbReference>
<evidence type="ECO:0000313" key="13">
    <source>
        <dbReference type="EMBL" id="SDD28897.1"/>
    </source>
</evidence>
<dbReference type="PANTHER" id="PTHR30633">
    <property type="entry name" value="CYTOCHROME C-552 RESPIRATORY NITRITE REDUCTASE"/>
    <property type="match status" value="1"/>
</dbReference>
<accession>A0A1G6TKF8</accession>
<evidence type="ECO:0000256" key="3">
    <source>
        <dbReference type="ARBA" id="ARBA00011887"/>
    </source>
</evidence>
<dbReference type="RefSeq" id="WP_091791180.1">
    <property type="nucleotide sequence ID" value="NZ_FNAF01000002.1"/>
</dbReference>
<evidence type="ECO:0000256" key="4">
    <source>
        <dbReference type="ARBA" id="ARBA00022617"/>
    </source>
</evidence>
<dbReference type="InterPro" id="IPR003321">
    <property type="entry name" value="Cyt_c552"/>
</dbReference>
<proteinExistence type="inferred from homology"/>
<protein>
    <recommendedName>
        <fullName evidence="3">nitrite reductase (cytochrome; ammonia-forming)</fullName>
        <ecNumber evidence="3">1.7.2.2</ecNumber>
    </recommendedName>
</protein>
<dbReference type="Gene3D" id="1.20.140.10">
    <property type="entry name" value="Butyryl-CoA Dehydrogenase, subunit A, domain 3"/>
    <property type="match status" value="1"/>
</dbReference>
<keyword evidence="12" id="KW-1133">Transmembrane helix</keyword>
<evidence type="ECO:0000256" key="2">
    <source>
        <dbReference type="ARBA" id="ARBA00009288"/>
    </source>
</evidence>
<comment type="subcellular location">
    <subcellularLocation>
        <location evidence="1">Cell envelope</location>
    </subcellularLocation>
</comment>
<dbReference type="InterPro" id="IPR036280">
    <property type="entry name" value="Multihaem_cyt_sf"/>
</dbReference>
<dbReference type="Proteomes" id="UP000198995">
    <property type="component" value="Unassembled WGS sequence"/>
</dbReference>
<keyword evidence="6" id="KW-0732">Signal</keyword>
<sequence>MKGRGKGALLALSAVVVAIVVGVCAGLFFGHNTELKQTVIKPISAEEQENNEAWKANYPAQFETFEQTKDNTDHPSHFESHPYMKLMYKGTGYAEEFNEPRGHAYMLDDIRHINENRWKAKQAACNTCKSSQIPGLIEKYGDKYYSMDFHKINDQLTNTVGCYNCHETDDPSELALRQPPFLEAMKARGIDVSQASRQEKRTLVCAQCHVTYYFQPETNKVTFPWKEGLTAEEQIKYYDSINFSEWVHPDSGTPLIKPRHMEYEYFKNSTHESAGVSCADCHMPYMKIGNQKISTHNVGSPLDTMEQSCLTCHRESKDWLLGRVKSIQDQTKSMEDRAGAAVTETIKTLAVAKDLPGVDKDKVTRAQRLHREGQYYMDCVMVTNGFGFHNPQQSYSDLARGIDLCQEATKLAQQAILEAGGTLPEISSDQPKADDTEKNKEDK</sequence>
<dbReference type="PANTHER" id="PTHR30633:SF0">
    <property type="entry name" value="CYTOCHROME C-552"/>
    <property type="match status" value="1"/>
</dbReference>
<dbReference type="OrthoDB" id="9780421at2"/>
<evidence type="ECO:0000256" key="1">
    <source>
        <dbReference type="ARBA" id="ARBA00004196"/>
    </source>
</evidence>
<keyword evidence="14" id="KW-1185">Reference proteome</keyword>
<evidence type="ECO:0000256" key="6">
    <source>
        <dbReference type="ARBA" id="ARBA00022729"/>
    </source>
</evidence>
<evidence type="ECO:0000256" key="12">
    <source>
        <dbReference type="SAM" id="Phobius"/>
    </source>
</evidence>
<organism evidence="13 14">
    <name type="scientific">Peptococcus niger</name>
    <dbReference type="NCBI Taxonomy" id="2741"/>
    <lineage>
        <taxon>Bacteria</taxon>
        <taxon>Bacillati</taxon>
        <taxon>Bacillota</taxon>
        <taxon>Clostridia</taxon>
        <taxon>Eubacteriales</taxon>
        <taxon>Peptococcaceae</taxon>
        <taxon>Peptococcus</taxon>
    </lineage>
</organism>
<keyword evidence="12" id="KW-0472">Membrane</keyword>
<dbReference type="CDD" id="cd00548">
    <property type="entry name" value="NrfA-like"/>
    <property type="match status" value="1"/>
</dbReference>
<evidence type="ECO:0000256" key="9">
    <source>
        <dbReference type="ARBA" id="ARBA00023004"/>
    </source>
</evidence>
<dbReference type="PIRSF" id="PIRSF000243">
    <property type="entry name" value="Cyt_c552"/>
    <property type="match status" value="1"/>
</dbReference>
<keyword evidence="9" id="KW-0408">Iron</keyword>
<dbReference type="Pfam" id="PF02335">
    <property type="entry name" value="Cytochrom_C552"/>
    <property type="match status" value="1"/>
</dbReference>
<dbReference type="GO" id="GO:0030288">
    <property type="term" value="C:outer membrane-bounded periplasmic space"/>
    <property type="evidence" value="ECO:0007669"/>
    <property type="project" value="TreeGrafter"/>
</dbReference>
<dbReference type="AlphaFoldDB" id="A0A1G6TKF8"/>
<reference evidence="13 14" key="1">
    <citation type="submission" date="2016-10" db="EMBL/GenBank/DDBJ databases">
        <authorList>
            <person name="de Groot N.N."/>
        </authorList>
    </citation>
    <scope>NUCLEOTIDE SEQUENCE [LARGE SCALE GENOMIC DNA]</scope>
    <source>
        <strain evidence="13 14">DSM 20475</strain>
    </source>
</reference>
<name>A0A1G6TKF8_PEPNI</name>
<keyword evidence="5" id="KW-0479">Metal-binding</keyword>
<evidence type="ECO:0000256" key="11">
    <source>
        <dbReference type="SAM" id="MobiDB-lite"/>
    </source>
</evidence>
<dbReference type="STRING" id="2741.SAMN04489866_102159"/>